<dbReference type="PANTHER" id="PTHR43861:SF1">
    <property type="entry name" value="TRANS-ACONITATE 2-METHYLTRANSFERASE"/>
    <property type="match status" value="1"/>
</dbReference>
<name>A0A6V7C365_9XANT</name>
<evidence type="ECO:0000256" key="1">
    <source>
        <dbReference type="SAM" id="MobiDB-lite"/>
    </source>
</evidence>
<gene>
    <name evidence="2" type="ORF">CFBP2533_09240</name>
</gene>
<dbReference type="EMBL" id="LR828261">
    <property type="protein sequence ID" value="CAD0309213.1"/>
    <property type="molecule type" value="Genomic_DNA"/>
</dbReference>
<sequence length="264" mass="28572">MQTTATQPMSRAQALAIARAFLPPHPLGNRYDYYYTQAKLRTDPLYPGVLAELRSTNAPVLDLGCGLGLLAHALRADGQALAYHGVDVDASKIRRAQHIAQRSALGNTQFAVVDLSVAWPQHRGSVTILDVLQYLQDDMQANLLRSVAQMLTPGAKLVIRSALGDASSRGRTSRVTDVLAHLSGWMQRMPRSYPTRDSLQAQLDAAGLRATFAPLYGNTPFNNWLIVAEPRGGGARSARLDLERPTERSEQSSGGCGRRGGTGV</sequence>
<organism evidence="2">
    <name type="scientific">Xanthomonas hortorum pv. pelargonii</name>
    <dbReference type="NCBI Taxonomy" id="453602"/>
    <lineage>
        <taxon>Bacteria</taxon>
        <taxon>Pseudomonadati</taxon>
        <taxon>Pseudomonadota</taxon>
        <taxon>Gammaproteobacteria</taxon>
        <taxon>Lysobacterales</taxon>
        <taxon>Lysobacteraceae</taxon>
        <taxon>Xanthomonas</taxon>
    </lineage>
</organism>
<accession>A0A6V7C365</accession>
<dbReference type="Gene3D" id="3.40.50.150">
    <property type="entry name" value="Vaccinia Virus protein VP39"/>
    <property type="match status" value="1"/>
</dbReference>
<dbReference type="InterPro" id="IPR029063">
    <property type="entry name" value="SAM-dependent_MTases_sf"/>
</dbReference>
<protein>
    <submittedName>
        <fullName evidence="2">Uncharacterized protein</fullName>
    </submittedName>
</protein>
<dbReference type="Pfam" id="PF13489">
    <property type="entry name" value="Methyltransf_23"/>
    <property type="match status" value="1"/>
</dbReference>
<feature type="region of interest" description="Disordered" evidence="1">
    <location>
        <begin position="236"/>
        <end position="264"/>
    </location>
</feature>
<dbReference type="PANTHER" id="PTHR43861">
    <property type="entry name" value="TRANS-ACONITATE 2-METHYLTRANSFERASE-RELATED"/>
    <property type="match status" value="1"/>
</dbReference>
<dbReference type="EMBL" id="LR828261">
    <property type="protein sequence ID" value="CAD0309204.1"/>
    <property type="molecule type" value="Genomic_DNA"/>
</dbReference>
<feature type="compositionally biased region" description="Gly residues" evidence="1">
    <location>
        <begin position="254"/>
        <end position="264"/>
    </location>
</feature>
<dbReference type="SUPFAM" id="SSF53335">
    <property type="entry name" value="S-adenosyl-L-methionine-dependent methyltransferases"/>
    <property type="match status" value="1"/>
</dbReference>
<reference evidence="2" key="1">
    <citation type="submission" date="2020-07" db="EMBL/GenBank/DDBJ databases">
        <authorList>
            <person name="Pothier F. J."/>
        </authorList>
    </citation>
    <scope>NUCLEOTIDE SEQUENCE</scope>
    <source>
        <strain evidence="2">CFBP 2533</strain>
    </source>
</reference>
<evidence type="ECO:0000313" key="2">
    <source>
        <dbReference type="EMBL" id="CAD0309204.1"/>
    </source>
</evidence>
<dbReference type="AlphaFoldDB" id="A0A6V7C365"/>
<feature type="compositionally biased region" description="Basic and acidic residues" evidence="1">
    <location>
        <begin position="238"/>
        <end position="250"/>
    </location>
</feature>
<proteinExistence type="predicted"/>